<sequence>THWNINYECLDMLIEVAEILKKEFGKTVEQKKIKNDLRKLI</sequence>
<keyword evidence="2" id="KW-1185">Reference proteome</keyword>
<protein>
    <submittedName>
        <fullName evidence="1">15758_t:CDS:1</fullName>
    </submittedName>
</protein>
<reference evidence="1" key="1">
    <citation type="submission" date="2021-06" db="EMBL/GenBank/DDBJ databases">
        <authorList>
            <person name="Kallberg Y."/>
            <person name="Tangrot J."/>
            <person name="Rosling A."/>
        </authorList>
    </citation>
    <scope>NUCLEOTIDE SEQUENCE</scope>
    <source>
        <strain evidence="1">IN212</strain>
    </source>
</reference>
<dbReference type="EMBL" id="CAJVPZ010036000">
    <property type="protein sequence ID" value="CAG8750240.1"/>
    <property type="molecule type" value="Genomic_DNA"/>
</dbReference>
<feature type="non-terminal residue" evidence="1">
    <location>
        <position position="41"/>
    </location>
</feature>
<evidence type="ECO:0000313" key="2">
    <source>
        <dbReference type="Proteomes" id="UP000789396"/>
    </source>
</evidence>
<feature type="non-terminal residue" evidence="1">
    <location>
        <position position="1"/>
    </location>
</feature>
<evidence type="ECO:0000313" key="1">
    <source>
        <dbReference type="EMBL" id="CAG8750240.1"/>
    </source>
</evidence>
<comment type="caution">
    <text evidence="1">The sequence shown here is derived from an EMBL/GenBank/DDBJ whole genome shotgun (WGS) entry which is preliminary data.</text>
</comment>
<name>A0A9N9IVL4_9GLOM</name>
<accession>A0A9N9IVL4</accession>
<organism evidence="1 2">
    <name type="scientific">Racocetra fulgida</name>
    <dbReference type="NCBI Taxonomy" id="60492"/>
    <lineage>
        <taxon>Eukaryota</taxon>
        <taxon>Fungi</taxon>
        <taxon>Fungi incertae sedis</taxon>
        <taxon>Mucoromycota</taxon>
        <taxon>Glomeromycotina</taxon>
        <taxon>Glomeromycetes</taxon>
        <taxon>Diversisporales</taxon>
        <taxon>Gigasporaceae</taxon>
        <taxon>Racocetra</taxon>
    </lineage>
</organism>
<proteinExistence type="predicted"/>
<dbReference type="AlphaFoldDB" id="A0A9N9IVL4"/>
<dbReference type="Proteomes" id="UP000789396">
    <property type="component" value="Unassembled WGS sequence"/>
</dbReference>
<gene>
    <name evidence="1" type="ORF">RFULGI_LOCUS13540</name>
</gene>